<sequence length="58" mass="7075">MYSDKNEVEKVNFGDLPIDWEDEEFADEIYDEQQVDFYKEKMKKGNRKLNKSKHITEE</sequence>
<accession>A0A920CXR6</accession>
<dbReference type="AlphaFoldDB" id="A0A920CXR6"/>
<proteinExistence type="predicted"/>
<keyword evidence="2" id="KW-1185">Reference proteome</keyword>
<dbReference type="Proteomes" id="UP000683139">
    <property type="component" value="Unassembled WGS sequence"/>
</dbReference>
<evidence type="ECO:0000313" key="2">
    <source>
        <dbReference type="Proteomes" id="UP000683139"/>
    </source>
</evidence>
<gene>
    <name evidence="1" type="ORF">J40TS1_09810</name>
</gene>
<protein>
    <submittedName>
        <fullName evidence="1">Uncharacterized protein</fullName>
    </submittedName>
</protein>
<evidence type="ECO:0000313" key="1">
    <source>
        <dbReference type="EMBL" id="GIP15339.1"/>
    </source>
</evidence>
<name>A0A920CXR6_9BACL</name>
<reference evidence="1" key="1">
    <citation type="submission" date="2021-03" db="EMBL/GenBank/DDBJ databases">
        <title>Antimicrobial resistance genes in bacteria isolated from Japanese honey, and their potential for conferring macrolide and lincosamide resistance in the American foulbrood pathogen Paenibacillus larvae.</title>
        <authorList>
            <person name="Okamoto M."/>
            <person name="Kumagai M."/>
            <person name="Kanamori H."/>
            <person name="Takamatsu D."/>
        </authorList>
    </citation>
    <scope>NUCLEOTIDE SEQUENCE</scope>
    <source>
        <strain evidence="1">J40TS1</strain>
    </source>
</reference>
<dbReference type="EMBL" id="BOSE01000001">
    <property type="protein sequence ID" value="GIP15339.1"/>
    <property type="molecule type" value="Genomic_DNA"/>
</dbReference>
<comment type="caution">
    <text evidence="1">The sequence shown here is derived from an EMBL/GenBank/DDBJ whole genome shotgun (WGS) entry which is preliminary data.</text>
</comment>
<dbReference type="RefSeq" id="WP_213513558.1">
    <property type="nucleotide sequence ID" value="NZ_BOSE01000001.1"/>
</dbReference>
<organism evidence="1 2">
    <name type="scientific">Paenibacillus montaniterrae</name>
    <dbReference type="NCBI Taxonomy" id="429341"/>
    <lineage>
        <taxon>Bacteria</taxon>
        <taxon>Bacillati</taxon>
        <taxon>Bacillota</taxon>
        <taxon>Bacilli</taxon>
        <taxon>Bacillales</taxon>
        <taxon>Paenibacillaceae</taxon>
        <taxon>Paenibacillus</taxon>
    </lineage>
</organism>